<evidence type="ECO:0000313" key="3">
    <source>
        <dbReference type="Proteomes" id="UP000245506"/>
    </source>
</evidence>
<protein>
    <recommendedName>
        <fullName evidence="1">Co-chaperone DjlA N-terminal domain-containing protein</fullName>
    </recommendedName>
</protein>
<evidence type="ECO:0000259" key="1">
    <source>
        <dbReference type="Pfam" id="PF05099"/>
    </source>
</evidence>
<evidence type="ECO:0000313" key="2">
    <source>
        <dbReference type="EMBL" id="PWQ93118.1"/>
    </source>
</evidence>
<dbReference type="InterPro" id="IPR029024">
    <property type="entry name" value="TerB-like"/>
</dbReference>
<organism evidence="2 3">
    <name type="scientific">Leucothrix arctica</name>
    <dbReference type="NCBI Taxonomy" id="1481894"/>
    <lineage>
        <taxon>Bacteria</taxon>
        <taxon>Pseudomonadati</taxon>
        <taxon>Pseudomonadota</taxon>
        <taxon>Gammaproteobacteria</taxon>
        <taxon>Thiotrichales</taxon>
        <taxon>Thiotrichaceae</taxon>
        <taxon>Leucothrix</taxon>
    </lineage>
</organism>
<dbReference type="AlphaFoldDB" id="A0A317C3G1"/>
<dbReference type="Pfam" id="PF05099">
    <property type="entry name" value="TerB"/>
    <property type="match status" value="1"/>
</dbReference>
<sequence length="164" mass="18120">MRVKALELYDKSVLANGDMSKDELEVGVQGVMSLMEPSYLEGKTKTAIHMRRLLFAASICVANASDGISKEETVVFEEFFGEGEFDKNLNVKALAGTLEERIKTVKEVASTPQRMQILNDLCTMSRASGHTTEPERTVMNEIADALDVPRSFICQSLAKDVEPD</sequence>
<dbReference type="Gene3D" id="1.10.3680.10">
    <property type="entry name" value="TerB-like"/>
    <property type="match status" value="1"/>
</dbReference>
<accession>A0A317C3G1</accession>
<dbReference type="Proteomes" id="UP000245506">
    <property type="component" value="Unassembled WGS sequence"/>
</dbReference>
<comment type="caution">
    <text evidence="2">The sequence shown here is derived from an EMBL/GenBank/DDBJ whole genome shotgun (WGS) entry which is preliminary data.</text>
</comment>
<dbReference type="InterPro" id="IPR007791">
    <property type="entry name" value="DjlA_N"/>
</dbReference>
<dbReference type="EMBL" id="QGKL01000043">
    <property type="protein sequence ID" value="PWQ93118.1"/>
    <property type="molecule type" value="Genomic_DNA"/>
</dbReference>
<dbReference type="SUPFAM" id="SSF158682">
    <property type="entry name" value="TerB-like"/>
    <property type="match status" value="1"/>
</dbReference>
<feature type="domain" description="Co-chaperone DjlA N-terminal" evidence="1">
    <location>
        <begin position="92"/>
        <end position="150"/>
    </location>
</feature>
<name>A0A317C3G1_9GAMM</name>
<keyword evidence="3" id="KW-1185">Reference proteome</keyword>
<reference evidence="2 3" key="1">
    <citation type="submission" date="2018-05" db="EMBL/GenBank/DDBJ databases">
        <title>Leucothrix arctica sp. nov., isolated from Arctic seawater.</title>
        <authorList>
            <person name="Choi A."/>
            <person name="Baek K."/>
        </authorList>
    </citation>
    <scope>NUCLEOTIDE SEQUENCE [LARGE SCALE GENOMIC DNA]</scope>
    <source>
        <strain evidence="2 3">IMCC9719</strain>
    </source>
</reference>
<proteinExistence type="predicted"/>
<gene>
    <name evidence="2" type="ORF">DKT75_20735</name>
</gene>
<dbReference type="CDD" id="cd07177">
    <property type="entry name" value="terB_like"/>
    <property type="match status" value="1"/>
</dbReference>